<evidence type="ECO:0000313" key="2">
    <source>
        <dbReference type="EMBL" id="VFK50544.1"/>
    </source>
</evidence>
<reference evidence="2" key="1">
    <citation type="submission" date="2019-02" db="EMBL/GenBank/DDBJ databases">
        <authorList>
            <person name="Gruber-Vodicka R. H."/>
            <person name="Seah K. B. B."/>
        </authorList>
    </citation>
    <scope>NUCLEOTIDE SEQUENCE</scope>
    <source>
        <strain evidence="2">BECK_BZ123</strain>
        <strain evidence="1">BECK_BZ125</strain>
    </source>
</reference>
<dbReference type="EMBL" id="CAADFT010000039">
    <property type="protein sequence ID" value="VFK44723.1"/>
    <property type="molecule type" value="Genomic_DNA"/>
</dbReference>
<organism evidence="2">
    <name type="scientific">Candidatus Kentrum sp. TC</name>
    <dbReference type="NCBI Taxonomy" id="2126339"/>
    <lineage>
        <taxon>Bacteria</taxon>
        <taxon>Pseudomonadati</taxon>
        <taxon>Pseudomonadota</taxon>
        <taxon>Gammaproteobacteria</taxon>
        <taxon>Candidatus Kentrum</taxon>
    </lineage>
</organism>
<accession>A0A450Z9R0</accession>
<evidence type="ECO:0000313" key="1">
    <source>
        <dbReference type="EMBL" id="VFK44723.1"/>
    </source>
</evidence>
<sequence length="94" mass="10144">MVGWFTKQHPDSFLPHKVAGATLLGLPSPALPMVKELDSDRRLKEGRRIEFDAGCVDGNTNFALSMPNAFSVRGEASLGGGYCALNPFLARLLP</sequence>
<dbReference type="AlphaFoldDB" id="A0A450Z9R0"/>
<gene>
    <name evidence="2" type="ORF">BECKTC1821D_GA0114238_11081</name>
    <name evidence="1" type="ORF">BECKTC1821E_GA0114239_103912</name>
</gene>
<protein>
    <submittedName>
        <fullName evidence="2">Uncharacterized protein</fullName>
    </submittedName>
</protein>
<proteinExistence type="predicted"/>
<name>A0A450Z9R0_9GAMM</name>
<dbReference type="EMBL" id="CAADFS010000108">
    <property type="protein sequence ID" value="VFK50544.1"/>
    <property type="molecule type" value="Genomic_DNA"/>
</dbReference>